<evidence type="ECO:0000313" key="3">
    <source>
        <dbReference type="Proteomes" id="UP000800200"/>
    </source>
</evidence>
<dbReference type="AlphaFoldDB" id="A0A6A6EAP6"/>
<dbReference type="OrthoDB" id="3770386at2759"/>
<accession>A0A6A6EAP6</accession>
<dbReference type="EMBL" id="ML994626">
    <property type="protein sequence ID" value="KAF2187599.1"/>
    <property type="molecule type" value="Genomic_DNA"/>
</dbReference>
<sequence length="519" mass="58396">MPLLDAIQLFLLDGISLGDPDTVSSREWHAMLQYVLHRDGIVNVYTSQNLERNSLWIFLTWKDAQSRSDFYQKSLGVGMMIPFMERPPQPFFLSEISDEALQSGANLSVHVFHFPGKIAEKVKVEFTEHWMQSPGNFGLWQEKDIVEKLYGGTSNDNIAFFGLIAPLKPSAKASGNFLVPVEPTQHEEFQLQLIPCTRHQHQDPAIVTPPKSIPGLLKADPWCYGSLQPDHTSFPDDDAYPVSLTFRPMLSLADDSWFFRDRDVPFPSCGIESWVDVIHLRLPRAFKELDPEITDGMCNVMRQQPGIRSLYWGLEEGDDRNLKLMTVWYDKSSSLQFKTRLAFKEVFPMNEPSDLLATSFATDSSLLLGSNKILEMVEFPLLGKINSAEKNAFLRYLHKFKSTMEIAMSHSDEQLVVDPFGPFWKEDQYSAGTCILLLQWTGLLQRQVWLRNFLADSYNVTGHLGQTLGLACPTVDSSTFTLHEIALHVPTTLAAKDGGGGGGGGDDDDNDESSEEMGF</sequence>
<gene>
    <name evidence="2" type="ORF">K469DRAFT_748856</name>
</gene>
<feature type="region of interest" description="Disordered" evidence="1">
    <location>
        <begin position="493"/>
        <end position="519"/>
    </location>
</feature>
<dbReference type="Proteomes" id="UP000800200">
    <property type="component" value="Unassembled WGS sequence"/>
</dbReference>
<organism evidence="2 3">
    <name type="scientific">Zopfia rhizophila CBS 207.26</name>
    <dbReference type="NCBI Taxonomy" id="1314779"/>
    <lineage>
        <taxon>Eukaryota</taxon>
        <taxon>Fungi</taxon>
        <taxon>Dikarya</taxon>
        <taxon>Ascomycota</taxon>
        <taxon>Pezizomycotina</taxon>
        <taxon>Dothideomycetes</taxon>
        <taxon>Dothideomycetes incertae sedis</taxon>
        <taxon>Zopfiaceae</taxon>
        <taxon>Zopfia</taxon>
    </lineage>
</organism>
<protein>
    <submittedName>
        <fullName evidence="2">Uncharacterized protein</fullName>
    </submittedName>
</protein>
<reference evidence="2" key="1">
    <citation type="journal article" date="2020" name="Stud. Mycol.">
        <title>101 Dothideomycetes genomes: a test case for predicting lifestyles and emergence of pathogens.</title>
        <authorList>
            <person name="Haridas S."/>
            <person name="Albert R."/>
            <person name="Binder M."/>
            <person name="Bloem J."/>
            <person name="Labutti K."/>
            <person name="Salamov A."/>
            <person name="Andreopoulos B."/>
            <person name="Baker S."/>
            <person name="Barry K."/>
            <person name="Bills G."/>
            <person name="Bluhm B."/>
            <person name="Cannon C."/>
            <person name="Castanera R."/>
            <person name="Culley D."/>
            <person name="Daum C."/>
            <person name="Ezra D."/>
            <person name="Gonzalez J."/>
            <person name="Henrissat B."/>
            <person name="Kuo A."/>
            <person name="Liang C."/>
            <person name="Lipzen A."/>
            <person name="Lutzoni F."/>
            <person name="Magnuson J."/>
            <person name="Mondo S."/>
            <person name="Nolan M."/>
            <person name="Ohm R."/>
            <person name="Pangilinan J."/>
            <person name="Park H.-J."/>
            <person name="Ramirez L."/>
            <person name="Alfaro M."/>
            <person name="Sun H."/>
            <person name="Tritt A."/>
            <person name="Yoshinaga Y."/>
            <person name="Zwiers L.-H."/>
            <person name="Turgeon B."/>
            <person name="Goodwin S."/>
            <person name="Spatafora J."/>
            <person name="Crous P."/>
            <person name="Grigoriev I."/>
        </authorList>
    </citation>
    <scope>NUCLEOTIDE SEQUENCE</scope>
    <source>
        <strain evidence="2">CBS 207.26</strain>
    </source>
</reference>
<evidence type="ECO:0000256" key="1">
    <source>
        <dbReference type="SAM" id="MobiDB-lite"/>
    </source>
</evidence>
<proteinExistence type="predicted"/>
<feature type="compositionally biased region" description="Acidic residues" evidence="1">
    <location>
        <begin position="505"/>
        <end position="519"/>
    </location>
</feature>
<name>A0A6A6EAP6_9PEZI</name>
<keyword evidence="3" id="KW-1185">Reference proteome</keyword>
<evidence type="ECO:0000313" key="2">
    <source>
        <dbReference type="EMBL" id="KAF2187599.1"/>
    </source>
</evidence>